<name>A0A7T7UWI7_9FLAO</name>
<evidence type="ECO:0000313" key="2">
    <source>
        <dbReference type="EMBL" id="QQN57548.1"/>
    </source>
</evidence>
<reference evidence="2 3" key="1">
    <citation type="submission" date="2020-12" db="EMBL/GenBank/DDBJ databases">
        <title>FDA dAtabase for Regulatory Grade micrObial Sequences (FDA-ARGOS): Supporting development and validation of Infectious Disease Dx tests.</title>
        <authorList>
            <person name="Kerrigan L."/>
            <person name="Long C."/>
            <person name="Tallon L."/>
            <person name="Sadzewicz L."/>
            <person name="Zhao X."/>
            <person name="Boylan J."/>
            <person name="Ott S."/>
            <person name="Bowen H."/>
            <person name="Vavikolanu K."/>
            <person name="Mehta A."/>
            <person name="Aluvathingal J."/>
            <person name="Nadendla S."/>
            <person name="Yan Y."/>
            <person name="Sichtig H."/>
        </authorList>
    </citation>
    <scope>NUCLEOTIDE SEQUENCE [LARGE SCALE GENOMIC DNA]</scope>
    <source>
        <strain evidence="2 3">FDAARGOS_1031</strain>
    </source>
</reference>
<dbReference type="InterPro" id="IPR000726">
    <property type="entry name" value="Glyco_hydro_19_cat"/>
</dbReference>
<dbReference type="InterPro" id="IPR023346">
    <property type="entry name" value="Lysozyme-like_dom_sf"/>
</dbReference>
<dbReference type="SUPFAM" id="SSF53955">
    <property type="entry name" value="Lysozyme-like"/>
    <property type="match status" value="1"/>
</dbReference>
<dbReference type="OrthoDB" id="961266at2"/>
<dbReference type="GO" id="GO:0004568">
    <property type="term" value="F:chitinase activity"/>
    <property type="evidence" value="ECO:0007669"/>
    <property type="project" value="InterPro"/>
</dbReference>
<accession>A0A7T7UWI7</accession>
<evidence type="ECO:0000259" key="1">
    <source>
        <dbReference type="Pfam" id="PF00182"/>
    </source>
</evidence>
<gene>
    <name evidence="2" type="ORF">I6H88_13965</name>
</gene>
<evidence type="ECO:0000313" key="3">
    <source>
        <dbReference type="Proteomes" id="UP000595426"/>
    </source>
</evidence>
<keyword evidence="3" id="KW-1185">Reference proteome</keyword>
<dbReference type="GO" id="GO:0016998">
    <property type="term" value="P:cell wall macromolecule catabolic process"/>
    <property type="evidence" value="ECO:0007669"/>
    <property type="project" value="InterPro"/>
</dbReference>
<dbReference type="KEGG" id="egm:AYC65_03035"/>
<dbReference type="RefSeq" id="WP_052114688.1">
    <property type="nucleotide sequence ID" value="NZ_CBCSDR010000003.1"/>
</dbReference>
<protein>
    <recommendedName>
        <fullName evidence="1">Glycoside hydrolase family 19 catalytic domain-containing protein</fullName>
    </recommendedName>
</protein>
<proteinExistence type="predicted"/>
<sequence length="208" mass="23181">MTNELILRKLKAVGANIAMVPENVGEVLAKYGRITTDENIYIFFANVLNETGGFKLFVENMNYTTTAQLIKVFPRAFVRKNYNPAEYLRSPAKLGNLVYDSRIFPNLGLGNDRDGDGYKFRGRGFIQITGKFAYSAISKRIGVDFVSNPDLLATKEYALLTALDYWNKTKMGDAGSLITARRIMAGIKSGVPEGYSTVLNYYNKLKAA</sequence>
<dbReference type="Gene3D" id="1.10.530.10">
    <property type="match status" value="1"/>
</dbReference>
<organism evidence="2 3">
    <name type="scientific">Elizabethkingia bruuniana</name>
    <dbReference type="NCBI Taxonomy" id="1756149"/>
    <lineage>
        <taxon>Bacteria</taxon>
        <taxon>Pseudomonadati</taxon>
        <taxon>Bacteroidota</taxon>
        <taxon>Flavobacteriia</taxon>
        <taxon>Flavobacteriales</taxon>
        <taxon>Weeksellaceae</taxon>
        <taxon>Elizabethkingia</taxon>
    </lineage>
</organism>
<dbReference type="Pfam" id="PF00182">
    <property type="entry name" value="Glyco_hydro_19"/>
    <property type="match status" value="1"/>
</dbReference>
<dbReference type="EMBL" id="CP067018">
    <property type="protein sequence ID" value="QQN57548.1"/>
    <property type="molecule type" value="Genomic_DNA"/>
</dbReference>
<dbReference type="AlphaFoldDB" id="A0A7T7UWI7"/>
<dbReference type="Proteomes" id="UP000595426">
    <property type="component" value="Chromosome"/>
</dbReference>
<feature type="domain" description="Glycoside hydrolase family 19 catalytic" evidence="1">
    <location>
        <begin position="117"/>
        <end position="168"/>
    </location>
</feature>
<dbReference type="GeneID" id="93131859"/>
<dbReference type="GO" id="GO:0006032">
    <property type="term" value="P:chitin catabolic process"/>
    <property type="evidence" value="ECO:0007669"/>
    <property type="project" value="InterPro"/>
</dbReference>